<sequence length="184" mass="20256">MPFPYGETEAVKAMGTTGATLLGGFSLAAAATLATAEHGPPLGGWALVAFVVSAVAFVFSVQFTGAGLSHAATPDERLMWHPQGRTNPQAMARIERVQRMDDRLRQRYFYRARLTYRSGLLAFLAGITLICVPDTLDWPRITAMATAILAFLAEILWLTTNAIHRTPRWLLPSYRDPGIWEDPP</sequence>
<feature type="transmembrane region" description="Helical" evidence="1">
    <location>
        <begin position="138"/>
        <end position="158"/>
    </location>
</feature>
<gene>
    <name evidence="2" type="ORF">FH715_22250</name>
</gene>
<keyword evidence="1" id="KW-0472">Membrane</keyword>
<reference evidence="2 3" key="1">
    <citation type="submission" date="2019-06" db="EMBL/GenBank/DDBJ databases">
        <title>Draft genome of Streptomyces sedi sp. JCM16909.</title>
        <authorList>
            <person name="Klykleung N."/>
            <person name="Tanasupawat S."/>
            <person name="Kudo T."/>
            <person name="Yuki M."/>
            <person name="Ohkuma M."/>
        </authorList>
    </citation>
    <scope>NUCLEOTIDE SEQUENCE [LARGE SCALE GENOMIC DNA]</scope>
    <source>
        <strain evidence="2 3">JCM 16909</strain>
    </source>
</reference>
<dbReference type="Proteomes" id="UP000311713">
    <property type="component" value="Unassembled WGS sequence"/>
</dbReference>
<dbReference type="EMBL" id="VDGT01000019">
    <property type="protein sequence ID" value="TNM27077.1"/>
    <property type="molecule type" value="Genomic_DNA"/>
</dbReference>
<name>A0A5C4UTU1_9ACTN</name>
<keyword evidence="1" id="KW-1133">Transmembrane helix</keyword>
<dbReference type="OrthoDB" id="5187091at2"/>
<dbReference type="RefSeq" id="WP_139648114.1">
    <property type="nucleotide sequence ID" value="NZ_BAAAZS010000022.1"/>
</dbReference>
<accession>A0A5C4UTU1</accession>
<organism evidence="2 3">
    <name type="scientific">Streptomyces sedi</name>
    <dbReference type="NCBI Taxonomy" id="555059"/>
    <lineage>
        <taxon>Bacteria</taxon>
        <taxon>Bacillati</taxon>
        <taxon>Actinomycetota</taxon>
        <taxon>Actinomycetes</taxon>
        <taxon>Kitasatosporales</taxon>
        <taxon>Streptomycetaceae</taxon>
        <taxon>Streptomyces</taxon>
    </lineage>
</organism>
<protein>
    <recommendedName>
        <fullName evidence="4">Integral membrane protein</fullName>
    </recommendedName>
</protein>
<proteinExistence type="predicted"/>
<feature type="transmembrane region" description="Helical" evidence="1">
    <location>
        <begin position="114"/>
        <end position="132"/>
    </location>
</feature>
<evidence type="ECO:0000313" key="2">
    <source>
        <dbReference type="EMBL" id="TNM27077.1"/>
    </source>
</evidence>
<dbReference type="AlphaFoldDB" id="A0A5C4UTU1"/>
<keyword evidence="3" id="KW-1185">Reference proteome</keyword>
<comment type="caution">
    <text evidence="2">The sequence shown here is derived from an EMBL/GenBank/DDBJ whole genome shotgun (WGS) entry which is preliminary data.</text>
</comment>
<evidence type="ECO:0008006" key="4">
    <source>
        <dbReference type="Google" id="ProtNLM"/>
    </source>
</evidence>
<keyword evidence="1" id="KW-0812">Transmembrane</keyword>
<evidence type="ECO:0000313" key="3">
    <source>
        <dbReference type="Proteomes" id="UP000311713"/>
    </source>
</evidence>
<feature type="transmembrane region" description="Helical" evidence="1">
    <location>
        <begin position="46"/>
        <end position="69"/>
    </location>
</feature>
<evidence type="ECO:0000256" key="1">
    <source>
        <dbReference type="SAM" id="Phobius"/>
    </source>
</evidence>